<sequence length="128" mass="14624">KPLKQVSSSTGKLNKSKISSLHATLSQAKEVSENTKPKENKKAKYKKQREKRHKFESNEIRSEASSDWERDIGDIESVELKNERLVVFVAWNSGVRSMHNVEEVNQKAPQKILSAASQNQKVCEKEKM</sequence>
<gene>
    <name evidence="1" type="ORF">DHETER_LOCUS12972</name>
</gene>
<organism evidence="1 2">
    <name type="scientific">Dentiscutata heterogama</name>
    <dbReference type="NCBI Taxonomy" id="1316150"/>
    <lineage>
        <taxon>Eukaryota</taxon>
        <taxon>Fungi</taxon>
        <taxon>Fungi incertae sedis</taxon>
        <taxon>Mucoromycota</taxon>
        <taxon>Glomeromycotina</taxon>
        <taxon>Glomeromycetes</taxon>
        <taxon>Diversisporales</taxon>
        <taxon>Gigasporaceae</taxon>
        <taxon>Dentiscutata</taxon>
    </lineage>
</organism>
<comment type="caution">
    <text evidence="1">The sequence shown here is derived from an EMBL/GenBank/DDBJ whole genome shotgun (WGS) entry which is preliminary data.</text>
</comment>
<accession>A0ACA9PTV6</accession>
<dbReference type="EMBL" id="CAJVPU010033843">
    <property type="protein sequence ID" value="CAG8723520.1"/>
    <property type="molecule type" value="Genomic_DNA"/>
</dbReference>
<name>A0ACA9PTV6_9GLOM</name>
<evidence type="ECO:0000313" key="1">
    <source>
        <dbReference type="EMBL" id="CAG8723520.1"/>
    </source>
</evidence>
<keyword evidence="2" id="KW-1185">Reference proteome</keyword>
<evidence type="ECO:0000313" key="2">
    <source>
        <dbReference type="Proteomes" id="UP000789702"/>
    </source>
</evidence>
<feature type="non-terminal residue" evidence="1">
    <location>
        <position position="128"/>
    </location>
</feature>
<proteinExistence type="predicted"/>
<feature type="non-terminal residue" evidence="1">
    <location>
        <position position="1"/>
    </location>
</feature>
<dbReference type="Proteomes" id="UP000789702">
    <property type="component" value="Unassembled WGS sequence"/>
</dbReference>
<reference evidence="1" key="1">
    <citation type="submission" date="2021-06" db="EMBL/GenBank/DDBJ databases">
        <authorList>
            <person name="Kallberg Y."/>
            <person name="Tangrot J."/>
            <person name="Rosling A."/>
        </authorList>
    </citation>
    <scope>NUCLEOTIDE SEQUENCE</scope>
    <source>
        <strain evidence="1">IL203A</strain>
    </source>
</reference>
<protein>
    <submittedName>
        <fullName evidence="1">3452_t:CDS:1</fullName>
    </submittedName>
</protein>